<reference evidence="7" key="1">
    <citation type="journal article" date="2016" name="Genome Announc.">
        <title>Draft genome sequences of fungus Aspergillus calidoustus.</title>
        <authorList>
            <person name="Horn F."/>
            <person name="Linde J."/>
            <person name="Mattern D.J."/>
            <person name="Walther G."/>
            <person name="Guthke R."/>
            <person name="Scherlach K."/>
            <person name="Martin K."/>
            <person name="Brakhage A.A."/>
            <person name="Petzke L."/>
            <person name="Valiante V."/>
        </authorList>
    </citation>
    <scope>NUCLEOTIDE SEQUENCE [LARGE SCALE GENOMIC DNA]</scope>
    <source>
        <strain evidence="7">SF006504</strain>
    </source>
</reference>
<evidence type="ECO:0000259" key="4">
    <source>
        <dbReference type="Pfam" id="PF08501"/>
    </source>
</evidence>
<dbReference type="InterPro" id="IPR041121">
    <property type="entry name" value="SDH_C"/>
</dbReference>
<dbReference type="InterPro" id="IPR022893">
    <property type="entry name" value="Shikimate_DH_fam"/>
</dbReference>
<gene>
    <name evidence="6" type="ORF">ASPCAL04300</name>
</gene>
<dbReference type="GO" id="GO:0009423">
    <property type="term" value="P:chorismate biosynthetic process"/>
    <property type="evidence" value="ECO:0007669"/>
    <property type="project" value="TreeGrafter"/>
</dbReference>
<dbReference type="InterPro" id="IPR013785">
    <property type="entry name" value="Aldolase_TIM"/>
</dbReference>
<dbReference type="Gene3D" id="3.40.50.300">
    <property type="entry name" value="P-loop containing nucleotide triphosphate hydrolases"/>
    <property type="match status" value="1"/>
</dbReference>
<dbReference type="PRINTS" id="PR01100">
    <property type="entry name" value="SHIKIMTKNASE"/>
</dbReference>
<dbReference type="SUPFAM" id="SSF51569">
    <property type="entry name" value="Aldolase"/>
    <property type="match status" value="1"/>
</dbReference>
<name>A0A0U5FWQ9_ASPCI</name>
<dbReference type="GO" id="GO:0004764">
    <property type="term" value="F:shikimate 3-dehydrogenase (NADP+) activity"/>
    <property type="evidence" value="ECO:0007669"/>
    <property type="project" value="InterPro"/>
</dbReference>
<evidence type="ECO:0000256" key="2">
    <source>
        <dbReference type="ARBA" id="ARBA00009349"/>
    </source>
</evidence>
<dbReference type="GO" id="GO:0003855">
    <property type="term" value="F:3-dehydroquinate dehydratase activity"/>
    <property type="evidence" value="ECO:0007669"/>
    <property type="project" value="InterPro"/>
</dbReference>
<organism evidence="6 7">
    <name type="scientific">Aspergillus calidoustus</name>
    <dbReference type="NCBI Taxonomy" id="454130"/>
    <lineage>
        <taxon>Eukaryota</taxon>
        <taxon>Fungi</taxon>
        <taxon>Dikarya</taxon>
        <taxon>Ascomycota</taxon>
        <taxon>Pezizomycotina</taxon>
        <taxon>Eurotiomycetes</taxon>
        <taxon>Eurotiomycetidae</taxon>
        <taxon>Eurotiales</taxon>
        <taxon>Aspergillaceae</taxon>
        <taxon>Aspergillus</taxon>
        <taxon>Aspergillus subgen. Nidulantes</taxon>
    </lineage>
</organism>
<dbReference type="Gene3D" id="3.20.20.70">
    <property type="entry name" value="Aldolase class I"/>
    <property type="match status" value="1"/>
</dbReference>
<dbReference type="PANTHER" id="PTHR21089:SF1">
    <property type="entry name" value="BIFUNCTIONAL 3-DEHYDROQUINATE DEHYDRATASE_SHIKIMATE DEHYDROGENASE, CHLOROPLASTIC"/>
    <property type="match status" value="1"/>
</dbReference>
<dbReference type="SUPFAM" id="SSF52540">
    <property type="entry name" value="P-loop containing nucleoside triphosphate hydrolases"/>
    <property type="match status" value="1"/>
</dbReference>
<evidence type="ECO:0000313" key="6">
    <source>
        <dbReference type="EMBL" id="CEL03143.1"/>
    </source>
</evidence>
<dbReference type="InterPro" id="IPR036291">
    <property type="entry name" value="NAD(P)-bd_dom_sf"/>
</dbReference>
<dbReference type="SUPFAM" id="SSF53223">
    <property type="entry name" value="Aminoacid dehydrogenase-like, N-terminal domain"/>
    <property type="match status" value="1"/>
</dbReference>
<accession>A0A0U5FWQ9</accession>
<dbReference type="Pfam" id="PF01487">
    <property type="entry name" value="DHquinase_I"/>
    <property type="match status" value="1"/>
</dbReference>
<dbReference type="InterPro" id="IPR013708">
    <property type="entry name" value="Shikimate_DH-bd_N"/>
</dbReference>
<dbReference type="GO" id="GO:0019632">
    <property type="term" value="P:shikimate metabolic process"/>
    <property type="evidence" value="ECO:0007669"/>
    <property type="project" value="TreeGrafter"/>
</dbReference>
<dbReference type="EMBL" id="CDMC01000003">
    <property type="protein sequence ID" value="CEL03143.1"/>
    <property type="molecule type" value="Genomic_DNA"/>
</dbReference>
<dbReference type="InterPro" id="IPR027417">
    <property type="entry name" value="P-loop_NTPase"/>
</dbReference>
<proteinExistence type="inferred from homology"/>
<dbReference type="Pfam" id="PF01488">
    <property type="entry name" value="Shikimate_DH"/>
    <property type="match status" value="1"/>
</dbReference>
<dbReference type="Proteomes" id="UP000054771">
    <property type="component" value="Unassembled WGS sequence"/>
</dbReference>
<dbReference type="InterPro" id="IPR001381">
    <property type="entry name" value="DHquinase_I"/>
</dbReference>
<feature type="domain" description="Shikimate dehydrogenase substrate binding N-terminal" evidence="4">
    <location>
        <begin position="461"/>
        <end position="541"/>
    </location>
</feature>
<dbReference type="SUPFAM" id="SSF51735">
    <property type="entry name" value="NAD(P)-binding Rossmann-fold domains"/>
    <property type="match status" value="1"/>
</dbReference>
<evidence type="ECO:0000313" key="7">
    <source>
        <dbReference type="Proteomes" id="UP000054771"/>
    </source>
</evidence>
<protein>
    <submittedName>
        <fullName evidence="6">Uncharacterized protein</fullName>
    </submittedName>
</protein>
<dbReference type="InterPro" id="IPR031322">
    <property type="entry name" value="Shikimate/glucono_kinase"/>
</dbReference>
<evidence type="ECO:0000259" key="5">
    <source>
        <dbReference type="Pfam" id="PF18317"/>
    </source>
</evidence>
<keyword evidence="7" id="KW-1185">Reference proteome</keyword>
<sequence length="763" mass="84463">MYHQVTAMYGACTSEGHSDSSDVPDESAGFSRRYCVDATLVLIGFHGAGKKTLGIIASVALRRRFVDFDAVFRQQVNLSPHDYIAANGLARYRTVEAEVSQRLLETCDKGCVIVGLGGAASQQQRDLLRTFARTHPVVYVRRGEADLRQFITASQERFERFMRAGDAFFQACSNFEFFNLTLGDVQQMQGQGLPSSLKLKEAERVFVRFLHHVYGRPHCTLLSPDAFSPSQTLAMQVPLWWLDSDEHLDSLDAGADALNLIVDAEELNSANIQSRLARGVALLRMHSRVPIIVDIRPPGDSDTQYPRVLEMALRLAPDAVTCSITSAKDLIQRVITTKGCSRAIATYHEHIPLGWDSRPSEVYNLPKKAEDLGFECLRLTGESGVSQDNLACVGLRQSLAPRTKTLLSMYNTGPLGRTSVCLNPVLSPVVLPDSGIIGVTLPEVQRALTACFMNPAKRFTIVGQAVQNSLSPAMHNAAYAACGLPHYYDFYKPTRLPQVQALLEDPGYGGLAVSLPYKSAILPFLDQISPDARDINAVNTVVIQRQYEPSGAEVTIRKGYNTDYIGVRHCIQKHLSPANAIRDGTTALVIGAGGMARAAIYACYELGVRRICIYNRTVENAEALAEYYHEWADRQKVKLRIEVIRCVSDRWPADFRLPSIVVSCLPGQDVDSASPVDLRISKDWLQSTTGGVFVEVAYGPCKTLLLEQVLEHRSTGWIVVDGLSLLVEQGIAQYELFTKRPAPVHVMRRVIHEEARQREYIHG</sequence>
<dbReference type="STRING" id="454130.A0A0U5FWQ9"/>
<evidence type="ECO:0000259" key="3">
    <source>
        <dbReference type="Pfam" id="PF01488"/>
    </source>
</evidence>
<dbReference type="OrthoDB" id="4415835at2759"/>
<dbReference type="Pfam" id="PF08501">
    <property type="entry name" value="Shikimate_dh_N"/>
    <property type="match status" value="1"/>
</dbReference>
<evidence type="ECO:0000256" key="1">
    <source>
        <dbReference type="ARBA" id="ARBA00006477"/>
    </source>
</evidence>
<dbReference type="Gene3D" id="3.40.50.720">
    <property type="entry name" value="NAD(P)-binding Rossmann-like Domain"/>
    <property type="match status" value="1"/>
</dbReference>
<dbReference type="Pfam" id="PF18317">
    <property type="entry name" value="SDH_C"/>
    <property type="match status" value="1"/>
</dbReference>
<dbReference type="AlphaFoldDB" id="A0A0U5FWQ9"/>
<dbReference type="Gene3D" id="3.40.50.10860">
    <property type="entry name" value="Leucine Dehydrogenase, chain A, domain 1"/>
    <property type="match status" value="1"/>
</dbReference>
<dbReference type="OMA" id="AQYELFT"/>
<dbReference type="CDD" id="cd01065">
    <property type="entry name" value="NAD_bind_Shikimate_DH"/>
    <property type="match status" value="1"/>
</dbReference>
<feature type="domain" description="SDH C-terminal" evidence="5">
    <location>
        <begin position="722"/>
        <end position="751"/>
    </location>
</feature>
<comment type="similarity">
    <text evidence="1">In the 2nd section; belongs to the type-I 3-dehydroquinase family.</text>
</comment>
<dbReference type="InterPro" id="IPR046346">
    <property type="entry name" value="Aminoacid_DH-like_N_sf"/>
</dbReference>
<comment type="similarity">
    <text evidence="2">In the N-terminal section; belongs to the shikimate kinase family.</text>
</comment>
<dbReference type="Pfam" id="PF01202">
    <property type="entry name" value="SKI"/>
    <property type="match status" value="1"/>
</dbReference>
<feature type="domain" description="Quinate/shikimate 5-dehydrogenase/glutamyl-tRNA reductase" evidence="3">
    <location>
        <begin position="584"/>
        <end position="630"/>
    </location>
</feature>
<dbReference type="InterPro" id="IPR006151">
    <property type="entry name" value="Shikm_DH/Glu-tRNA_Rdtase"/>
</dbReference>
<dbReference type="PANTHER" id="PTHR21089">
    <property type="entry name" value="SHIKIMATE DEHYDROGENASE"/>
    <property type="match status" value="1"/>
</dbReference>